<organism evidence="2 3">
    <name type="scientific">Ahniella affigens</name>
    <dbReference type="NCBI Taxonomy" id="2021234"/>
    <lineage>
        <taxon>Bacteria</taxon>
        <taxon>Pseudomonadati</taxon>
        <taxon>Pseudomonadota</taxon>
        <taxon>Gammaproteobacteria</taxon>
        <taxon>Lysobacterales</taxon>
        <taxon>Rhodanobacteraceae</taxon>
        <taxon>Ahniella</taxon>
    </lineage>
</organism>
<feature type="region of interest" description="Disordered" evidence="1">
    <location>
        <begin position="22"/>
        <end position="69"/>
    </location>
</feature>
<evidence type="ECO:0000256" key="1">
    <source>
        <dbReference type="SAM" id="MobiDB-lite"/>
    </source>
</evidence>
<accession>A0A2P1PN19</accession>
<keyword evidence="3" id="KW-1185">Reference proteome</keyword>
<reference evidence="2 3" key="2">
    <citation type="submission" date="2018-03" db="EMBL/GenBank/DDBJ databases">
        <authorList>
            <person name="Keele B.F."/>
        </authorList>
    </citation>
    <scope>NUCLEOTIDE SEQUENCE [LARGE SCALE GENOMIC DNA]</scope>
    <source>
        <strain evidence="2 3">D13</strain>
    </source>
</reference>
<gene>
    <name evidence="2" type="ORF">C7S18_03125</name>
</gene>
<name>A0A2P1PN19_9GAMM</name>
<evidence type="ECO:0000313" key="2">
    <source>
        <dbReference type="EMBL" id="AVP96243.1"/>
    </source>
</evidence>
<sequence length="179" mass="19007">MLSSVERERMLALMGVPTYVLRTEDAAPAPKASTEGIDRPIGSTAPASNAGLPTTSSGSNPPRPPQHASLDALSASIRASAEAMGKTVRPVVKRGPMPILVGQLPDWPNLQRDLAWVFGQTEPVSPPAQWPAYAVVLGKDLQVPASVISVRVSLPLRSASAKRALWRQLRPLLATARPV</sequence>
<dbReference type="Proteomes" id="UP000241074">
    <property type="component" value="Chromosome"/>
</dbReference>
<feature type="compositionally biased region" description="Polar residues" evidence="1">
    <location>
        <begin position="45"/>
        <end position="60"/>
    </location>
</feature>
<reference evidence="2 3" key="1">
    <citation type="submission" date="2018-03" db="EMBL/GenBank/DDBJ databases">
        <title>Ahniella affigens gen. nov., sp. nov., a gammaproteobacterium isolated from sandy soil near a stream.</title>
        <authorList>
            <person name="Ko Y."/>
            <person name="Kim J.-H."/>
        </authorList>
    </citation>
    <scope>NUCLEOTIDE SEQUENCE [LARGE SCALE GENOMIC DNA]</scope>
    <source>
        <strain evidence="2 3">D13</strain>
    </source>
</reference>
<dbReference type="KEGG" id="xba:C7S18_03125"/>
<proteinExistence type="predicted"/>
<dbReference type="RefSeq" id="WP_106890172.1">
    <property type="nucleotide sequence ID" value="NZ_CP027860.1"/>
</dbReference>
<dbReference type="AlphaFoldDB" id="A0A2P1PN19"/>
<dbReference type="EMBL" id="CP027860">
    <property type="protein sequence ID" value="AVP96243.1"/>
    <property type="molecule type" value="Genomic_DNA"/>
</dbReference>
<evidence type="ECO:0000313" key="3">
    <source>
        <dbReference type="Proteomes" id="UP000241074"/>
    </source>
</evidence>
<protein>
    <submittedName>
        <fullName evidence="2">Uncharacterized protein</fullName>
    </submittedName>
</protein>